<dbReference type="GO" id="GO:0000155">
    <property type="term" value="F:phosphorelay sensor kinase activity"/>
    <property type="evidence" value="ECO:0007669"/>
    <property type="project" value="TreeGrafter"/>
</dbReference>
<dbReference type="InterPro" id="IPR050351">
    <property type="entry name" value="BphY/WalK/GraS-like"/>
</dbReference>
<evidence type="ECO:0000256" key="6">
    <source>
        <dbReference type="ARBA" id="ARBA00023012"/>
    </source>
</evidence>
<dbReference type="SUPFAM" id="SSF55874">
    <property type="entry name" value="ATPase domain of HSP90 chaperone/DNA topoisomerase II/histidine kinase"/>
    <property type="match status" value="1"/>
</dbReference>
<dbReference type="InterPro" id="IPR004358">
    <property type="entry name" value="Sig_transdc_His_kin-like_C"/>
</dbReference>
<sequence>GEKQYCSVKDFGMGIPQDSIDKIWQRFYKTDLSRGRDKTGSGIGLAIVKEIIMGHNETIDVISTEGVGTEFVFSLKKSKR</sequence>
<dbReference type="GO" id="GO:0016036">
    <property type="term" value="P:cellular response to phosphate starvation"/>
    <property type="evidence" value="ECO:0007669"/>
    <property type="project" value="TreeGrafter"/>
</dbReference>
<dbReference type="Pfam" id="PF02518">
    <property type="entry name" value="HATPase_c"/>
    <property type="match status" value="1"/>
</dbReference>
<comment type="catalytic activity">
    <reaction evidence="1">
        <text>ATP + protein L-histidine = ADP + protein N-phospho-L-histidine.</text>
        <dbReference type="EC" id="2.7.13.3"/>
    </reaction>
</comment>
<evidence type="ECO:0000256" key="3">
    <source>
        <dbReference type="ARBA" id="ARBA00022553"/>
    </source>
</evidence>
<dbReference type="AlphaFoldDB" id="K1TLY1"/>
<evidence type="ECO:0000259" key="7">
    <source>
        <dbReference type="PROSITE" id="PS50109"/>
    </source>
</evidence>
<dbReference type="EC" id="2.7.13.3" evidence="2"/>
<keyword evidence="4" id="KW-0808">Transferase</keyword>
<evidence type="ECO:0000256" key="4">
    <source>
        <dbReference type="ARBA" id="ARBA00022679"/>
    </source>
</evidence>
<feature type="non-terminal residue" evidence="8">
    <location>
        <position position="1"/>
    </location>
</feature>
<dbReference type="PANTHER" id="PTHR45453:SF1">
    <property type="entry name" value="PHOSPHATE REGULON SENSOR PROTEIN PHOR"/>
    <property type="match status" value="1"/>
</dbReference>
<evidence type="ECO:0000256" key="2">
    <source>
        <dbReference type="ARBA" id="ARBA00012438"/>
    </source>
</evidence>
<dbReference type="PANTHER" id="PTHR45453">
    <property type="entry name" value="PHOSPHATE REGULON SENSOR PROTEIN PHOR"/>
    <property type="match status" value="1"/>
</dbReference>
<protein>
    <recommendedName>
        <fullName evidence="2">histidine kinase</fullName>
        <ecNumber evidence="2">2.7.13.3</ecNumber>
    </recommendedName>
</protein>
<keyword evidence="3" id="KW-0597">Phosphoprotein</keyword>
<evidence type="ECO:0000256" key="5">
    <source>
        <dbReference type="ARBA" id="ARBA00022777"/>
    </source>
</evidence>
<organism evidence="8">
    <name type="scientific">human gut metagenome</name>
    <dbReference type="NCBI Taxonomy" id="408170"/>
    <lineage>
        <taxon>unclassified sequences</taxon>
        <taxon>metagenomes</taxon>
        <taxon>organismal metagenomes</taxon>
    </lineage>
</organism>
<dbReference type="PROSITE" id="PS50109">
    <property type="entry name" value="HIS_KIN"/>
    <property type="match status" value="1"/>
</dbReference>
<feature type="domain" description="Histidine kinase" evidence="7">
    <location>
        <begin position="1"/>
        <end position="79"/>
    </location>
</feature>
<dbReference type="GO" id="GO:0005886">
    <property type="term" value="C:plasma membrane"/>
    <property type="evidence" value="ECO:0007669"/>
    <property type="project" value="TreeGrafter"/>
</dbReference>
<dbReference type="InterPro" id="IPR036890">
    <property type="entry name" value="HATPase_C_sf"/>
</dbReference>
<evidence type="ECO:0000256" key="1">
    <source>
        <dbReference type="ARBA" id="ARBA00000085"/>
    </source>
</evidence>
<dbReference type="PRINTS" id="PR00344">
    <property type="entry name" value="BCTRLSENSOR"/>
</dbReference>
<dbReference type="CDD" id="cd00075">
    <property type="entry name" value="HATPase"/>
    <property type="match status" value="1"/>
</dbReference>
<keyword evidence="8" id="KW-0067">ATP-binding</keyword>
<dbReference type="EMBL" id="AJWZ01006233">
    <property type="protein sequence ID" value="EKC60366.1"/>
    <property type="molecule type" value="Genomic_DNA"/>
</dbReference>
<dbReference type="InterPro" id="IPR003594">
    <property type="entry name" value="HATPase_dom"/>
</dbReference>
<accession>K1TLY1</accession>
<keyword evidence="5" id="KW-0418">Kinase</keyword>
<keyword evidence="6" id="KW-0902">Two-component regulatory system</keyword>
<keyword evidence="8" id="KW-0547">Nucleotide-binding</keyword>
<dbReference type="InterPro" id="IPR005467">
    <property type="entry name" value="His_kinase_dom"/>
</dbReference>
<dbReference type="Gene3D" id="3.30.565.10">
    <property type="entry name" value="Histidine kinase-like ATPase, C-terminal domain"/>
    <property type="match status" value="1"/>
</dbReference>
<proteinExistence type="predicted"/>
<reference evidence="8" key="1">
    <citation type="journal article" date="2013" name="Environ. Microbiol.">
        <title>Microbiota from the distal guts of lean and obese adolescents exhibit partial functional redundancy besides clear differences in community structure.</title>
        <authorList>
            <person name="Ferrer M."/>
            <person name="Ruiz A."/>
            <person name="Lanza F."/>
            <person name="Haange S.B."/>
            <person name="Oberbach A."/>
            <person name="Till H."/>
            <person name="Bargiela R."/>
            <person name="Campoy C."/>
            <person name="Segura M.T."/>
            <person name="Richter M."/>
            <person name="von Bergen M."/>
            <person name="Seifert J."/>
            <person name="Suarez A."/>
        </authorList>
    </citation>
    <scope>NUCLEOTIDE SEQUENCE</scope>
</reference>
<gene>
    <name evidence="8" type="ORF">OBE_09014</name>
</gene>
<dbReference type="GO" id="GO:0005524">
    <property type="term" value="F:ATP binding"/>
    <property type="evidence" value="ECO:0007669"/>
    <property type="project" value="UniProtKB-KW"/>
</dbReference>
<name>K1TLY1_9ZZZZ</name>
<dbReference type="GO" id="GO:0004721">
    <property type="term" value="F:phosphoprotein phosphatase activity"/>
    <property type="evidence" value="ECO:0007669"/>
    <property type="project" value="TreeGrafter"/>
</dbReference>
<evidence type="ECO:0000313" key="8">
    <source>
        <dbReference type="EMBL" id="EKC60366.1"/>
    </source>
</evidence>
<comment type="caution">
    <text evidence="8">The sequence shown here is derived from an EMBL/GenBank/DDBJ whole genome shotgun (WGS) entry which is preliminary data.</text>
</comment>